<evidence type="ECO:0000256" key="1">
    <source>
        <dbReference type="ARBA" id="ARBA00022729"/>
    </source>
</evidence>
<comment type="caution">
    <text evidence="4">The sequence shown here is derived from an EMBL/GenBank/DDBJ whole genome shotgun (WGS) entry which is preliminary data.</text>
</comment>
<dbReference type="InterPro" id="IPR015914">
    <property type="entry name" value="PAPs_N"/>
</dbReference>
<reference evidence="4 5" key="1">
    <citation type="submission" date="2018-08" db="EMBL/GenBank/DDBJ databases">
        <title>Pallidiluteibacterium maritimus gen. nov., sp. nov., isolated from coastal sediment.</title>
        <authorList>
            <person name="Zhou L.Y."/>
        </authorList>
    </citation>
    <scope>NUCLEOTIDE SEQUENCE [LARGE SCALE GENOMIC DNA]</scope>
    <source>
        <strain evidence="4 5">XSD2</strain>
    </source>
</reference>
<feature type="domain" description="Calcineurin-like phosphoesterase" evidence="2">
    <location>
        <begin position="143"/>
        <end position="332"/>
    </location>
</feature>
<evidence type="ECO:0000259" key="3">
    <source>
        <dbReference type="Pfam" id="PF16656"/>
    </source>
</evidence>
<dbReference type="OrthoDB" id="9809781at2"/>
<dbReference type="PANTHER" id="PTHR45867">
    <property type="entry name" value="PURPLE ACID PHOSPHATASE"/>
    <property type="match status" value="1"/>
</dbReference>
<dbReference type="EMBL" id="QWGR01000005">
    <property type="protein sequence ID" value="RIJ48140.1"/>
    <property type="molecule type" value="Genomic_DNA"/>
</dbReference>
<dbReference type="PANTHER" id="PTHR45867:SF3">
    <property type="entry name" value="ACID PHOSPHATASE TYPE 7"/>
    <property type="match status" value="1"/>
</dbReference>
<dbReference type="Gene3D" id="3.60.21.10">
    <property type="match status" value="1"/>
</dbReference>
<dbReference type="SUPFAM" id="SSF49363">
    <property type="entry name" value="Purple acid phosphatase, N-terminal domain"/>
    <property type="match status" value="1"/>
</dbReference>
<dbReference type="Proteomes" id="UP000265926">
    <property type="component" value="Unassembled WGS sequence"/>
</dbReference>
<dbReference type="InterPro" id="IPR004843">
    <property type="entry name" value="Calcineurin-like_PHP"/>
</dbReference>
<keyword evidence="5" id="KW-1185">Reference proteome</keyword>
<evidence type="ECO:0000313" key="5">
    <source>
        <dbReference type="Proteomes" id="UP000265926"/>
    </source>
</evidence>
<evidence type="ECO:0000259" key="2">
    <source>
        <dbReference type="Pfam" id="PF00149"/>
    </source>
</evidence>
<dbReference type="Pfam" id="PF00149">
    <property type="entry name" value="Metallophos"/>
    <property type="match status" value="1"/>
</dbReference>
<gene>
    <name evidence="4" type="ORF">D1614_10395</name>
</gene>
<feature type="domain" description="Purple acid phosphatase N-terminal" evidence="3">
    <location>
        <begin position="33"/>
        <end position="133"/>
    </location>
</feature>
<accession>A0A399SVS4</accession>
<proteinExistence type="predicted"/>
<keyword evidence="1" id="KW-0732">Signal</keyword>
<dbReference type="SUPFAM" id="SSF56300">
    <property type="entry name" value="Metallo-dependent phosphatases"/>
    <property type="match status" value="1"/>
</dbReference>
<dbReference type="InterPro" id="IPR008963">
    <property type="entry name" value="Purple_acid_Pase-like_N"/>
</dbReference>
<dbReference type="Gene3D" id="2.60.40.380">
    <property type="entry name" value="Purple acid phosphatase-like, N-terminal"/>
    <property type="match status" value="1"/>
</dbReference>
<dbReference type="GO" id="GO:0003993">
    <property type="term" value="F:acid phosphatase activity"/>
    <property type="evidence" value="ECO:0007669"/>
    <property type="project" value="InterPro"/>
</dbReference>
<sequence length="432" mass="48924">MDMKTFLTVVYCLFLLGMPGKCFSQPDNAGNKPEHIIVNLTEKPSESVAVTWRTRDAVAQMLQWVEVTDSPVIPDKEQVLTANSSTDTYIDGDIPPLVVTNHSVVIGNLKPASQYLYRVGSEDAWSEWIGFKTAGTENDPISFIYFGDVQTNIKSQWSRVMRKAYSMAPDAGFLFYAGDLINHTHSEEEWKQWFEAGSFIHATIPSMMTPGNHEYDSTALDNHWRPQFTLPENGPQMDLLSETVYYVDYQGLRIISINADMMDESPEAAEKTKVWLEKVLAENKKPWTILTLHFPFYSTKANRDNAELRENFQPMVEKYGVDMVLTGHDHAYGRGWENIESMTKPGEISGPVYVVSVSGPKQYDLSAQSWMSRKGGNIQLFQLISIDNNKLNYKAYTASGTLYDEFDLIKQAGKANKLIDKAPSTPERLYTR</sequence>
<protein>
    <submittedName>
        <fullName evidence="4">Metallophosphoesterase family protein</fullName>
    </submittedName>
</protein>
<name>A0A399SVS4_9BACT</name>
<organism evidence="4 5">
    <name type="scientific">Maribellus luteus</name>
    <dbReference type="NCBI Taxonomy" id="2305463"/>
    <lineage>
        <taxon>Bacteria</taxon>
        <taxon>Pseudomonadati</taxon>
        <taxon>Bacteroidota</taxon>
        <taxon>Bacteroidia</taxon>
        <taxon>Marinilabiliales</taxon>
        <taxon>Prolixibacteraceae</taxon>
        <taxon>Maribellus</taxon>
    </lineage>
</organism>
<dbReference type="Pfam" id="PF16656">
    <property type="entry name" value="Pur_ac_phosph_N"/>
    <property type="match status" value="1"/>
</dbReference>
<evidence type="ECO:0000313" key="4">
    <source>
        <dbReference type="EMBL" id="RIJ48140.1"/>
    </source>
</evidence>
<dbReference type="GO" id="GO:0046872">
    <property type="term" value="F:metal ion binding"/>
    <property type="evidence" value="ECO:0007669"/>
    <property type="project" value="InterPro"/>
</dbReference>
<dbReference type="AlphaFoldDB" id="A0A399SVS4"/>
<dbReference type="InterPro" id="IPR029052">
    <property type="entry name" value="Metallo-depent_PP-like"/>
</dbReference>